<feature type="signal peptide" evidence="1">
    <location>
        <begin position="1"/>
        <end position="21"/>
    </location>
</feature>
<feature type="chain" id="PRO_5037825599" description="PEP-CTERM protein-sorting domain-containing protein" evidence="1">
    <location>
        <begin position="22"/>
        <end position="255"/>
    </location>
</feature>
<organism evidence="2 3">
    <name type="scientific">Alsobacter metallidurans</name>
    <dbReference type="NCBI Taxonomy" id="340221"/>
    <lineage>
        <taxon>Bacteria</taxon>
        <taxon>Pseudomonadati</taxon>
        <taxon>Pseudomonadota</taxon>
        <taxon>Alphaproteobacteria</taxon>
        <taxon>Hyphomicrobiales</taxon>
        <taxon>Alsobacteraceae</taxon>
        <taxon>Alsobacter</taxon>
    </lineage>
</organism>
<comment type="caution">
    <text evidence="2">The sequence shown here is derived from an EMBL/GenBank/DDBJ whole genome shotgun (WGS) entry which is preliminary data.</text>
</comment>
<proteinExistence type="predicted"/>
<reference evidence="2" key="2">
    <citation type="submission" date="2020-09" db="EMBL/GenBank/DDBJ databases">
        <authorList>
            <person name="Sun Q."/>
            <person name="Zhou Y."/>
        </authorList>
    </citation>
    <scope>NUCLEOTIDE SEQUENCE</scope>
    <source>
        <strain evidence="2">CGMCC 1.12214</strain>
    </source>
</reference>
<evidence type="ECO:0000256" key="1">
    <source>
        <dbReference type="SAM" id="SignalP"/>
    </source>
</evidence>
<name>A0A917MHJ9_9HYPH</name>
<protein>
    <recommendedName>
        <fullName evidence="4">PEP-CTERM protein-sorting domain-containing protein</fullName>
    </recommendedName>
</protein>
<evidence type="ECO:0000313" key="3">
    <source>
        <dbReference type="Proteomes" id="UP000603912"/>
    </source>
</evidence>
<accession>A0A917MHJ9</accession>
<evidence type="ECO:0000313" key="2">
    <source>
        <dbReference type="EMBL" id="GGH17322.1"/>
    </source>
</evidence>
<evidence type="ECO:0008006" key="4">
    <source>
        <dbReference type="Google" id="ProtNLM"/>
    </source>
</evidence>
<gene>
    <name evidence="2" type="ORF">GCM10007036_18660</name>
</gene>
<keyword evidence="1" id="KW-0732">Signal</keyword>
<sequence>MRLLASIAVISATISMSGAGALGAECRSAFGQAGAAALDAFSTSPTGILTSNPQGGGLLVKQVRDLLLANTDLAQSMLALAATANPDQRSSIGAAMGQVTLACAKAQPEVAQRLQEVVLAVANPDVLSAFRQATGDVSTAAVGVAASSAPASSPLGGANASLVGGGVGEAGSNGAKQGGGIASLAISGARFAQAAQRSFVSSANSVVSSSRPPVVTVPTPEAGTGLSGLAVAGALAAWWRLRRRKPAEPGRASKT</sequence>
<dbReference type="AlphaFoldDB" id="A0A917MHJ9"/>
<reference evidence="2" key="1">
    <citation type="journal article" date="2014" name="Int. J. Syst. Evol. Microbiol.">
        <title>Complete genome sequence of Corynebacterium casei LMG S-19264T (=DSM 44701T), isolated from a smear-ripened cheese.</title>
        <authorList>
            <consortium name="US DOE Joint Genome Institute (JGI-PGF)"/>
            <person name="Walter F."/>
            <person name="Albersmeier A."/>
            <person name="Kalinowski J."/>
            <person name="Ruckert C."/>
        </authorList>
    </citation>
    <scope>NUCLEOTIDE SEQUENCE</scope>
    <source>
        <strain evidence="2">CGMCC 1.12214</strain>
    </source>
</reference>
<dbReference type="EMBL" id="BMES01000001">
    <property type="protein sequence ID" value="GGH17322.1"/>
    <property type="molecule type" value="Genomic_DNA"/>
</dbReference>
<dbReference type="Proteomes" id="UP000603912">
    <property type="component" value="Unassembled WGS sequence"/>
</dbReference>
<keyword evidence="3" id="KW-1185">Reference proteome</keyword>